<organism evidence="1 2">
    <name type="scientific">Leptospira borgpetersenii serovar Pomona str. 200901868</name>
    <dbReference type="NCBI Taxonomy" id="1192866"/>
    <lineage>
        <taxon>Bacteria</taxon>
        <taxon>Pseudomonadati</taxon>
        <taxon>Spirochaetota</taxon>
        <taxon>Spirochaetia</taxon>
        <taxon>Leptospirales</taxon>
        <taxon>Leptospiraceae</taxon>
        <taxon>Leptospira</taxon>
    </lineage>
</organism>
<evidence type="ECO:0000313" key="1">
    <source>
        <dbReference type="EMBL" id="EMO63014.1"/>
    </source>
</evidence>
<dbReference type="EMBL" id="AKWF02000065">
    <property type="protein sequence ID" value="EMO63014.1"/>
    <property type="molecule type" value="Genomic_DNA"/>
</dbReference>
<name>M6WCV4_LEPBO</name>
<proteinExistence type="predicted"/>
<gene>
    <name evidence="1" type="ORF">LEP1GSC133_4105</name>
</gene>
<sequence length="69" mass="7877">MVGSFQIFVRNLKSVSRSNGGEGDFKKVRGHLLETAQMKYSFIEKNRIFSESRRCAKNSMYLRAVTTLG</sequence>
<dbReference type="AlphaFoldDB" id="M6WCV4"/>
<reference evidence="1 2" key="1">
    <citation type="submission" date="2013-01" db="EMBL/GenBank/DDBJ databases">
        <authorList>
            <person name="Harkins D.M."/>
            <person name="Durkin A.S."/>
            <person name="Brinkac L.M."/>
            <person name="Haft D.H."/>
            <person name="Selengut J.D."/>
            <person name="Sanka R."/>
            <person name="DePew J."/>
            <person name="Purushe J."/>
            <person name="Picardeau M."/>
            <person name="Werts C."/>
            <person name="Goarant C."/>
            <person name="Vinetz J.M."/>
            <person name="Sutton G.G."/>
            <person name="Nierman W.C."/>
            <person name="Fouts D.E."/>
        </authorList>
    </citation>
    <scope>NUCLEOTIDE SEQUENCE [LARGE SCALE GENOMIC DNA]</scope>
    <source>
        <strain evidence="1 2">200901868</strain>
    </source>
</reference>
<comment type="caution">
    <text evidence="1">The sequence shown here is derived from an EMBL/GenBank/DDBJ whole genome shotgun (WGS) entry which is preliminary data.</text>
</comment>
<dbReference type="Proteomes" id="UP000012159">
    <property type="component" value="Unassembled WGS sequence"/>
</dbReference>
<protein>
    <submittedName>
        <fullName evidence="1">Uncharacterized protein</fullName>
    </submittedName>
</protein>
<accession>M6WCV4</accession>
<evidence type="ECO:0000313" key="2">
    <source>
        <dbReference type="Proteomes" id="UP000012159"/>
    </source>
</evidence>